<sequence>MTTCALPPIPLPIRGTPYLFLLINNFNGIPVIKEDWGGKKNMEEKHVGNVDVV</sequence>
<protein>
    <submittedName>
        <fullName evidence="1">Uncharacterized protein</fullName>
    </submittedName>
</protein>
<comment type="caution">
    <text evidence="1">The sequence shown here is derived from an EMBL/GenBank/DDBJ whole genome shotgun (WGS) entry which is preliminary data.</text>
</comment>
<dbReference type="Proteomes" id="UP000722750">
    <property type="component" value="Unassembled WGS sequence"/>
</dbReference>
<organism evidence="1 2">
    <name type="scientific">Candidatus Scalindua arabica</name>
    <dbReference type="NCBI Taxonomy" id="1127984"/>
    <lineage>
        <taxon>Bacteria</taxon>
        <taxon>Pseudomonadati</taxon>
        <taxon>Planctomycetota</taxon>
        <taxon>Candidatus Brocadiia</taxon>
        <taxon>Candidatus Brocadiales</taxon>
        <taxon>Candidatus Scalinduaceae</taxon>
        <taxon>Candidatus Scalindua</taxon>
    </lineage>
</organism>
<name>A0A941W420_9BACT</name>
<reference evidence="1" key="1">
    <citation type="journal article" date="2021" name="ISME J.">
        <title>Fine-scale metabolic discontinuity in a stratified prokaryote microbiome of a Red Sea deep halocline.</title>
        <authorList>
            <person name="Michoud G."/>
            <person name="Ngugi D.K."/>
            <person name="Barozzi A."/>
            <person name="Merlino G."/>
            <person name="Calleja M.L."/>
            <person name="Delgado-Huertas A."/>
            <person name="Moran X.A.G."/>
            <person name="Daffonchio D."/>
        </authorList>
    </citation>
    <scope>NUCLEOTIDE SEQUENCE</scope>
    <source>
        <strain evidence="1">SuakinDeep_MAG55_1</strain>
    </source>
</reference>
<evidence type="ECO:0000313" key="2">
    <source>
        <dbReference type="Proteomes" id="UP000722750"/>
    </source>
</evidence>
<dbReference type="AlphaFoldDB" id="A0A941W420"/>
<evidence type="ECO:0000313" key="1">
    <source>
        <dbReference type="EMBL" id="MBS1258516.1"/>
    </source>
</evidence>
<accession>A0A941W420</accession>
<gene>
    <name evidence="1" type="ORF">MAG551_01575</name>
</gene>
<dbReference type="EMBL" id="JAANXD010000064">
    <property type="protein sequence ID" value="MBS1258516.1"/>
    <property type="molecule type" value="Genomic_DNA"/>
</dbReference>
<proteinExistence type="predicted"/>